<sequence>MSFEFASSQLQNMGSIEDPRAMIRLAVSSTMEAYETTEATREFDIRHLGEEAMKRIKCLSDAVHIYQILDIAQEVWHILSADPEYWIYLETMIVAASHFHENLFMTEPFLNHFEPSPEADNGFGKFLAAVMARAHYRQLSLASGEQVEQIAFPICPCKRHAGNQD</sequence>
<evidence type="ECO:0000313" key="2">
    <source>
        <dbReference type="Proteomes" id="UP000094569"/>
    </source>
</evidence>
<proteinExistence type="predicted"/>
<keyword evidence="2" id="KW-1185">Reference proteome</keyword>
<dbReference type="AlphaFoldDB" id="A0A1E3B9F6"/>
<comment type="caution">
    <text evidence="1">The sequence shown here is derived from an EMBL/GenBank/DDBJ whole genome shotgun (WGS) entry which is preliminary data.</text>
</comment>
<dbReference type="VEuPathDB" id="FungiDB:SI65_07270"/>
<dbReference type="Proteomes" id="UP000094569">
    <property type="component" value="Unassembled WGS sequence"/>
</dbReference>
<gene>
    <name evidence="1" type="ORF">SI65_07270</name>
</gene>
<evidence type="ECO:0000313" key="1">
    <source>
        <dbReference type="EMBL" id="ODM17595.1"/>
    </source>
</evidence>
<reference evidence="1 2" key="1">
    <citation type="journal article" date="2016" name="BMC Genomics">
        <title>Comparative genomic and transcriptomic analyses of the Fuzhuan brick tea-fermentation fungus Aspergillus cristatus.</title>
        <authorList>
            <person name="Ge Y."/>
            <person name="Wang Y."/>
            <person name="Liu Y."/>
            <person name="Tan Y."/>
            <person name="Ren X."/>
            <person name="Zhang X."/>
            <person name="Hyde K.D."/>
            <person name="Liu Y."/>
            <person name="Liu Z."/>
        </authorList>
    </citation>
    <scope>NUCLEOTIDE SEQUENCE [LARGE SCALE GENOMIC DNA]</scope>
    <source>
        <strain evidence="1 2">GZAAS20.1005</strain>
    </source>
</reference>
<protein>
    <submittedName>
        <fullName evidence="1">Uncharacterized protein</fullName>
    </submittedName>
</protein>
<name>A0A1E3B9F6_ASPCR</name>
<organism evidence="1 2">
    <name type="scientific">Aspergillus cristatus</name>
    <name type="common">Chinese Fuzhuan brick tea-fermentation fungus</name>
    <name type="synonym">Eurotium cristatum</name>
    <dbReference type="NCBI Taxonomy" id="573508"/>
    <lineage>
        <taxon>Eukaryota</taxon>
        <taxon>Fungi</taxon>
        <taxon>Dikarya</taxon>
        <taxon>Ascomycota</taxon>
        <taxon>Pezizomycotina</taxon>
        <taxon>Eurotiomycetes</taxon>
        <taxon>Eurotiomycetidae</taxon>
        <taxon>Eurotiales</taxon>
        <taxon>Aspergillaceae</taxon>
        <taxon>Aspergillus</taxon>
        <taxon>Aspergillus subgen. Aspergillus</taxon>
    </lineage>
</organism>
<accession>A0A1E3B9F6</accession>
<dbReference type="OrthoDB" id="3594103at2759"/>
<dbReference type="EMBL" id="JXNT01000008">
    <property type="protein sequence ID" value="ODM17595.1"/>
    <property type="molecule type" value="Genomic_DNA"/>
</dbReference>